<organism evidence="3">
    <name type="scientific">Spongospora subterranea</name>
    <dbReference type="NCBI Taxonomy" id="70186"/>
    <lineage>
        <taxon>Eukaryota</taxon>
        <taxon>Sar</taxon>
        <taxon>Rhizaria</taxon>
        <taxon>Endomyxa</taxon>
        <taxon>Phytomyxea</taxon>
        <taxon>Plasmodiophorida</taxon>
        <taxon>Plasmodiophoridae</taxon>
        <taxon>Spongospora</taxon>
    </lineage>
</organism>
<dbReference type="PROSITE" id="PS51228">
    <property type="entry name" value="ACB_2"/>
    <property type="match status" value="1"/>
</dbReference>
<dbReference type="Gene3D" id="1.20.80.10">
    <property type="match status" value="1"/>
</dbReference>
<evidence type="ECO:0000256" key="1">
    <source>
        <dbReference type="ARBA" id="ARBA00023121"/>
    </source>
</evidence>
<dbReference type="PANTHER" id="PTHR23310">
    <property type="entry name" value="ACYL-COA-BINDING PROTEIN, ACBP"/>
    <property type="match status" value="1"/>
</dbReference>
<dbReference type="InterPro" id="IPR035984">
    <property type="entry name" value="Acyl-CoA-binding_sf"/>
</dbReference>
<evidence type="ECO:0000259" key="2">
    <source>
        <dbReference type="PROSITE" id="PS51228"/>
    </source>
</evidence>
<dbReference type="GO" id="GO:0005737">
    <property type="term" value="C:cytoplasm"/>
    <property type="evidence" value="ECO:0007669"/>
    <property type="project" value="TreeGrafter"/>
</dbReference>
<keyword evidence="1" id="KW-0446">Lipid-binding</keyword>
<dbReference type="InterPro" id="IPR000582">
    <property type="entry name" value="Acyl-CoA-binding_protein"/>
</dbReference>
<dbReference type="AlphaFoldDB" id="A0A0H5R617"/>
<name>A0A0H5R617_9EUKA</name>
<dbReference type="PANTHER" id="PTHR23310:SF77">
    <property type="entry name" value="LD25952P"/>
    <property type="match status" value="1"/>
</dbReference>
<dbReference type="GO" id="GO:0006631">
    <property type="term" value="P:fatty acid metabolic process"/>
    <property type="evidence" value="ECO:0007669"/>
    <property type="project" value="TreeGrafter"/>
</dbReference>
<reference evidence="3" key="1">
    <citation type="submission" date="2015-04" db="EMBL/GenBank/DDBJ databases">
        <title>The genome sequence of the plant pathogenic Rhizarian Plasmodiophora brassicae reveals insights in its biotrophic life cycle and the origin of chitin synthesis.</title>
        <authorList>
            <person name="Schwelm A."/>
            <person name="Fogelqvist J."/>
            <person name="Knaust A."/>
            <person name="Julke S."/>
            <person name="Lilja T."/>
            <person name="Dhandapani V."/>
            <person name="Bonilla-Rosso G."/>
            <person name="Karlsson M."/>
            <person name="Shevchenko A."/>
            <person name="Choi S.R."/>
            <person name="Kim H.G."/>
            <person name="Park J.Y."/>
            <person name="Lim Y.P."/>
            <person name="Ludwig-Muller J."/>
            <person name="Dixelius C."/>
        </authorList>
    </citation>
    <scope>NUCLEOTIDE SEQUENCE</scope>
    <source>
        <tissue evidence="3">Potato root galls</tissue>
    </source>
</reference>
<feature type="domain" description="ACB" evidence="2">
    <location>
        <begin position="6"/>
        <end position="95"/>
    </location>
</feature>
<dbReference type="PRINTS" id="PR00689">
    <property type="entry name" value="ACOABINDINGP"/>
</dbReference>
<dbReference type="InterPro" id="IPR014352">
    <property type="entry name" value="FERM/acyl-CoA-bd_prot_sf"/>
</dbReference>
<dbReference type="EMBL" id="HACM01009131">
    <property type="protein sequence ID" value="CRZ09573.1"/>
    <property type="molecule type" value="Transcribed_RNA"/>
</dbReference>
<dbReference type="Pfam" id="PF00887">
    <property type="entry name" value="ACBP"/>
    <property type="match status" value="1"/>
</dbReference>
<accession>A0A0H5R617</accession>
<dbReference type="SUPFAM" id="SSF47027">
    <property type="entry name" value="Acyl-CoA binding protein"/>
    <property type="match status" value="1"/>
</dbReference>
<evidence type="ECO:0000313" key="3">
    <source>
        <dbReference type="EMBL" id="CRZ09573.1"/>
    </source>
</evidence>
<protein>
    <recommendedName>
        <fullName evidence="2">ACB domain-containing protein</fullName>
    </recommendedName>
</protein>
<proteinExistence type="predicted"/>
<sequence>MGADVEGNEFENAVSYVQNLKPAGKIQPSNTAKLMFYALYKQAVDGQNKTSAPSRLKVVDRAKWTAWSKLGNMSKNDAKSRYIAELAKVDPNWKSNSQPKSKL</sequence>
<dbReference type="GO" id="GO:0000062">
    <property type="term" value="F:fatty-acyl-CoA binding"/>
    <property type="evidence" value="ECO:0007669"/>
    <property type="project" value="InterPro"/>
</dbReference>